<sequence>MHLPSAAGAASPAWAAAMLTAAATPRSARSLVRVSHGLAAVDRVLALRAPTRMPCRNKFTKRDRLRVIRGDATWFAQGSLPLVSAPLPTAGATMSSTDPALPASEAAPRKETDPAAAAPARTLTPSAPATPSSSPRPVSASLSSTMVDATDAASAETSTGRVYWYTDPYLLDRACTKLAHERRYDEVVALLARHRMSGTPAVWAHVLRHLEQAGQTQVAWDLYRTMRERRVGLTPQAVTTVIRVLEHAVSAARSNRRTAVFPADVAPADIAPADAAPASVVLARATPATTRADAPADAPTANAWAHTRAADPSSEVDVMTLRHPTVRTLSDAPVPHLISQAIRVWRHAVHQEARSRQQARAAARRANAPLFAEGPNHELVIEADADADADADAAEPGSWGLAADSAPPNVFHINALLSLLCRAGPAYAPWVDHLWDHADTTGVVDKVTVTYMYAYLAALPDAAAAWQRARMIWARLVRDDATTAAAATVAAAATAAPAPSKGQAAARPRGPTEPGGRGRPSRQSSPSPASTNVPAVPWTVTPDSFHVMSHLRVALGTRDRAAYALAWHDVGPVLTTSLTLFSADLPTPAPSPPETAASLRRSIRVTAPVLSLALRMAASVATPAAPSGTPPVQSRRDRLGAAAPAAPRAAAPDAATAAIMADATRFLDRQTKRVSAGIGPGGAIDARVIREWVWLLHDYAPQQFESTAFLWDRFFRRDREAQASPSTLLEPLLLWCHLAARTAASRPPPFSGHLRGSRDSPAGARSPAPAAAAVAGTLPEDAVTAGAASPSAQVAAWVQRAQRLWMATEHAWDRDRAPWRALMHTLHTMRLHAQLNSHAAVDHVAWLTAHPFLRVLLALADQEATPLSSNQVKQALEPQAKCLELYRELQAQATRAAHLPPRCVPSRCASGAADASSNIGTPTALASTTRL</sequence>
<feature type="compositionally biased region" description="Low complexity" evidence="1">
    <location>
        <begin position="496"/>
        <end position="512"/>
    </location>
</feature>
<feature type="region of interest" description="Disordered" evidence="1">
    <location>
        <begin position="91"/>
        <end position="143"/>
    </location>
</feature>
<dbReference type="AlphaFoldDB" id="A0A4P9XCI1"/>
<dbReference type="PANTHER" id="PTHR45725:SF1">
    <property type="entry name" value="DISHEVELLED ASSOCIATED ACTIVATOR OF MORPHOGENESIS, ISOFORM D"/>
    <property type="match status" value="1"/>
</dbReference>
<dbReference type="InterPro" id="IPR051425">
    <property type="entry name" value="Formin_Homology"/>
</dbReference>
<protein>
    <recommendedName>
        <fullName evidence="4">Pentatricopeptide repeat domain-containing protein</fullName>
    </recommendedName>
</protein>
<gene>
    <name evidence="2" type="ORF">CXG81DRAFT_17306</name>
</gene>
<keyword evidence="3" id="KW-1185">Reference proteome</keyword>
<name>A0A4P9XCI1_9FUNG</name>
<evidence type="ECO:0000313" key="3">
    <source>
        <dbReference type="Proteomes" id="UP000274922"/>
    </source>
</evidence>
<feature type="compositionally biased region" description="Low complexity" evidence="1">
    <location>
        <begin position="761"/>
        <end position="773"/>
    </location>
</feature>
<feature type="region of interest" description="Disordered" evidence="1">
    <location>
        <begin position="622"/>
        <end position="648"/>
    </location>
</feature>
<dbReference type="PANTHER" id="PTHR45725">
    <property type="entry name" value="FORMIN HOMOLOGY 2 FAMILY MEMBER"/>
    <property type="match status" value="1"/>
</dbReference>
<reference evidence="3" key="1">
    <citation type="journal article" date="2018" name="Nat. Microbiol.">
        <title>Leveraging single-cell genomics to expand the fungal tree of life.</title>
        <authorList>
            <person name="Ahrendt S.R."/>
            <person name="Quandt C.A."/>
            <person name="Ciobanu D."/>
            <person name="Clum A."/>
            <person name="Salamov A."/>
            <person name="Andreopoulos B."/>
            <person name="Cheng J.F."/>
            <person name="Woyke T."/>
            <person name="Pelin A."/>
            <person name="Henrissat B."/>
            <person name="Reynolds N.K."/>
            <person name="Benny G.L."/>
            <person name="Smith M.E."/>
            <person name="James T.Y."/>
            <person name="Grigoriev I.V."/>
        </authorList>
    </citation>
    <scope>NUCLEOTIDE SEQUENCE [LARGE SCALE GENOMIC DNA]</scope>
    <source>
        <strain evidence="3">ATCC 52028</strain>
    </source>
</reference>
<accession>A0A4P9XCI1</accession>
<dbReference type="EMBL" id="ML014128">
    <property type="protein sequence ID" value="RKP03146.1"/>
    <property type="molecule type" value="Genomic_DNA"/>
</dbReference>
<feature type="compositionally biased region" description="Low complexity" evidence="1">
    <location>
        <begin position="114"/>
        <end position="143"/>
    </location>
</feature>
<dbReference type="Proteomes" id="UP000274922">
    <property type="component" value="Unassembled WGS sequence"/>
</dbReference>
<organism evidence="2 3">
    <name type="scientific">Caulochytrium protostelioides</name>
    <dbReference type="NCBI Taxonomy" id="1555241"/>
    <lineage>
        <taxon>Eukaryota</taxon>
        <taxon>Fungi</taxon>
        <taxon>Fungi incertae sedis</taxon>
        <taxon>Chytridiomycota</taxon>
        <taxon>Chytridiomycota incertae sedis</taxon>
        <taxon>Chytridiomycetes</taxon>
        <taxon>Caulochytriales</taxon>
        <taxon>Caulochytriaceae</taxon>
        <taxon>Caulochytrium</taxon>
    </lineage>
</organism>
<feature type="region of interest" description="Disordered" evidence="1">
    <location>
        <begin position="747"/>
        <end position="773"/>
    </location>
</feature>
<evidence type="ECO:0008006" key="4">
    <source>
        <dbReference type="Google" id="ProtNLM"/>
    </source>
</evidence>
<feature type="compositionally biased region" description="Polar residues" evidence="1">
    <location>
        <begin position="915"/>
        <end position="931"/>
    </location>
</feature>
<proteinExistence type="predicted"/>
<feature type="region of interest" description="Disordered" evidence="1">
    <location>
        <begin position="496"/>
        <end position="535"/>
    </location>
</feature>
<evidence type="ECO:0000313" key="2">
    <source>
        <dbReference type="EMBL" id="RKP03146.1"/>
    </source>
</evidence>
<feature type="region of interest" description="Disordered" evidence="1">
    <location>
        <begin position="911"/>
        <end position="931"/>
    </location>
</feature>
<evidence type="ECO:0000256" key="1">
    <source>
        <dbReference type="SAM" id="MobiDB-lite"/>
    </source>
</evidence>